<dbReference type="EMBL" id="CADIJO010000047">
    <property type="protein sequence ID" value="CAB3743672.1"/>
    <property type="molecule type" value="Genomic_DNA"/>
</dbReference>
<dbReference type="SUPFAM" id="SSF46977">
    <property type="entry name" value="Succinate dehydrogenase/fumarate reductase flavoprotein C-terminal domain"/>
    <property type="match status" value="1"/>
</dbReference>
<reference evidence="2 3" key="1">
    <citation type="submission" date="2020-04" db="EMBL/GenBank/DDBJ databases">
        <authorList>
            <person name="De Canck E."/>
        </authorList>
    </citation>
    <scope>NUCLEOTIDE SEQUENCE [LARGE SCALE GENOMIC DNA]</scope>
    <source>
        <strain evidence="2 3">LMG 3458</strain>
    </source>
</reference>
<dbReference type="Proteomes" id="UP000494111">
    <property type="component" value="Unassembled WGS sequence"/>
</dbReference>
<dbReference type="AlphaFoldDB" id="A0A6S7C8M1"/>
<dbReference type="Gene3D" id="1.20.58.100">
    <property type="entry name" value="Fumarate reductase/succinate dehydrogenase flavoprotein-like, C-terminal domain"/>
    <property type="match status" value="1"/>
</dbReference>
<accession>A0A6S7C8M1</accession>
<evidence type="ECO:0000259" key="1">
    <source>
        <dbReference type="Pfam" id="PF02910"/>
    </source>
</evidence>
<sequence>MPFERNYFRTADVLEPSVARLDARWQALRAAAPAAAADLLATREAAAMLATSRWMYRSALARRETRGMHKRYDFLEQDAAQYHHLTSGGLDEVWVAPRAVPQAQQAPARLAA</sequence>
<gene>
    <name evidence="2" type="ORF">LMG3458_06154</name>
</gene>
<organism evidence="2 3">
    <name type="scientific">Achromobacter deleyi</name>
    <dbReference type="NCBI Taxonomy" id="1353891"/>
    <lineage>
        <taxon>Bacteria</taxon>
        <taxon>Pseudomonadati</taxon>
        <taxon>Pseudomonadota</taxon>
        <taxon>Betaproteobacteria</taxon>
        <taxon>Burkholderiales</taxon>
        <taxon>Alcaligenaceae</taxon>
        <taxon>Achromobacter</taxon>
    </lineage>
</organism>
<evidence type="ECO:0000313" key="3">
    <source>
        <dbReference type="Proteomes" id="UP000494111"/>
    </source>
</evidence>
<dbReference type="InterPro" id="IPR015939">
    <property type="entry name" value="Fum_Rdtase/Succ_DH_flav-like_C"/>
</dbReference>
<dbReference type="Pfam" id="PF02910">
    <property type="entry name" value="Succ_DH_flav_C"/>
    <property type="match status" value="1"/>
</dbReference>
<name>A0A6S7C8M1_9BURK</name>
<feature type="domain" description="Fumarate reductase/succinate dehydrogenase flavoprotein-like C-terminal" evidence="1">
    <location>
        <begin position="8"/>
        <end position="86"/>
    </location>
</feature>
<proteinExistence type="predicted"/>
<dbReference type="GO" id="GO:0016491">
    <property type="term" value="F:oxidoreductase activity"/>
    <property type="evidence" value="ECO:0007669"/>
    <property type="project" value="InterPro"/>
</dbReference>
<protein>
    <recommendedName>
        <fullName evidence="1">Fumarate reductase/succinate dehydrogenase flavoprotein-like C-terminal domain-containing protein</fullName>
    </recommendedName>
</protein>
<evidence type="ECO:0000313" key="2">
    <source>
        <dbReference type="EMBL" id="CAB3743672.1"/>
    </source>
</evidence>
<dbReference type="InterPro" id="IPR037099">
    <property type="entry name" value="Fum_R/Succ_DH_flav-like_C_sf"/>
</dbReference>